<sequence length="231" mass="22875">MQMSGEQRIAAPRDKVWAALNDPEVLRQAIPGCQSLTKEGADSFAAVAEIKIGPIGARFKGKVQLSDIDAPNGYTISGSGNGGIAGSAKGGAKVRLSDAPGGGTLVSYDVDAQVGGRMAQLGGPIIDATAKNLAGKFFAKFGEVVGGGDSPVVEAAAAAPATTAAPVAARTHSAAHSGSIWGWVAALLMAILVGYYLGASGTSGGMVSLVLALLVIVAAAAFEAGKRGGGR</sequence>
<dbReference type="CDD" id="cd05018">
    <property type="entry name" value="CoxG"/>
    <property type="match status" value="1"/>
</dbReference>
<gene>
    <name evidence="2" type="ORF">WG900_16645</name>
</gene>
<dbReference type="EMBL" id="JBBHJY010000009">
    <property type="protein sequence ID" value="MEJ6011543.1"/>
    <property type="molecule type" value="Genomic_DNA"/>
</dbReference>
<evidence type="ECO:0000313" key="2">
    <source>
        <dbReference type="EMBL" id="MEJ6011543.1"/>
    </source>
</evidence>
<dbReference type="SUPFAM" id="SSF55961">
    <property type="entry name" value="Bet v1-like"/>
    <property type="match status" value="1"/>
</dbReference>
<feature type="transmembrane region" description="Helical" evidence="1">
    <location>
        <begin position="204"/>
        <end position="222"/>
    </location>
</feature>
<dbReference type="PANTHER" id="PTHR38588:SF1">
    <property type="entry name" value="BLL0334 PROTEIN"/>
    <property type="match status" value="1"/>
</dbReference>
<dbReference type="Pfam" id="PF06240">
    <property type="entry name" value="COXG"/>
    <property type="match status" value="1"/>
</dbReference>
<dbReference type="PANTHER" id="PTHR38588">
    <property type="entry name" value="BLL0334 PROTEIN"/>
    <property type="match status" value="1"/>
</dbReference>
<dbReference type="InterPro" id="IPR010419">
    <property type="entry name" value="CO_DH_gsu"/>
</dbReference>
<evidence type="ECO:0000313" key="3">
    <source>
        <dbReference type="Proteomes" id="UP001379235"/>
    </source>
</evidence>
<name>A0ABU8SE50_9SPHN</name>
<dbReference type="Proteomes" id="UP001379235">
    <property type="component" value="Unassembled WGS sequence"/>
</dbReference>
<protein>
    <submittedName>
        <fullName evidence="2">Carbon monoxide dehydrogenase subunit G</fullName>
    </submittedName>
</protein>
<proteinExistence type="predicted"/>
<comment type="caution">
    <text evidence="2">The sequence shown here is derived from an EMBL/GenBank/DDBJ whole genome shotgun (WGS) entry which is preliminary data.</text>
</comment>
<keyword evidence="3" id="KW-1185">Reference proteome</keyword>
<dbReference type="Gene3D" id="3.30.530.20">
    <property type="match status" value="1"/>
</dbReference>
<keyword evidence="1" id="KW-1133">Transmembrane helix</keyword>
<dbReference type="RefSeq" id="WP_339968903.1">
    <property type="nucleotide sequence ID" value="NZ_JBBHJY010000009.1"/>
</dbReference>
<keyword evidence="1" id="KW-0812">Transmembrane</keyword>
<evidence type="ECO:0000256" key="1">
    <source>
        <dbReference type="SAM" id="Phobius"/>
    </source>
</evidence>
<accession>A0ABU8SE50</accession>
<feature type="transmembrane region" description="Helical" evidence="1">
    <location>
        <begin position="180"/>
        <end position="198"/>
    </location>
</feature>
<keyword evidence="1" id="KW-0472">Membrane</keyword>
<organism evidence="2 3">
    <name type="scientific">Novosphingobium aquae</name>
    <dbReference type="NCBI Taxonomy" id="3133435"/>
    <lineage>
        <taxon>Bacteria</taxon>
        <taxon>Pseudomonadati</taxon>
        <taxon>Pseudomonadota</taxon>
        <taxon>Alphaproteobacteria</taxon>
        <taxon>Sphingomonadales</taxon>
        <taxon>Sphingomonadaceae</taxon>
        <taxon>Novosphingobium</taxon>
    </lineage>
</organism>
<reference evidence="2 3" key="1">
    <citation type="submission" date="2024-03" db="EMBL/GenBank/DDBJ databases">
        <authorList>
            <person name="Jo J.-H."/>
        </authorList>
    </citation>
    <scope>NUCLEOTIDE SEQUENCE [LARGE SCALE GENOMIC DNA]</scope>
    <source>
        <strain evidence="2 3">AS3R-12</strain>
    </source>
</reference>
<dbReference type="InterPro" id="IPR023393">
    <property type="entry name" value="START-like_dom_sf"/>
</dbReference>